<organism evidence="2 3">
    <name type="scientific">Lacibacter cauensis</name>
    <dbReference type="NCBI Taxonomy" id="510947"/>
    <lineage>
        <taxon>Bacteria</taxon>
        <taxon>Pseudomonadati</taxon>
        <taxon>Bacteroidota</taxon>
        <taxon>Chitinophagia</taxon>
        <taxon>Chitinophagales</taxon>
        <taxon>Chitinophagaceae</taxon>
        <taxon>Lacibacter</taxon>
    </lineage>
</organism>
<dbReference type="RefSeq" id="WP_144884110.1">
    <property type="nucleotide sequence ID" value="NZ_VLLE01000002.1"/>
</dbReference>
<evidence type="ECO:0000313" key="2">
    <source>
        <dbReference type="EMBL" id="TWI85317.1"/>
    </source>
</evidence>
<dbReference type="PANTHER" id="PTHR35889:SF3">
    <property type="entry name" value="F-BOX DOMAIN-CONTAINING PROTEIN"/>
    <property type="match status" value="1"/>
</dbReference>
<evidence type="ECO:0000313" key="3">
    <source>
        <dbReference type="Proteomes" id="UP000316167"/>
    </source>
</evidence>
<comment type="caution">
    <text evidence="2">The sequence shown here is derived from an EMBL/GenBank/DDBJ whole genome shotgun (WGS) entry which is preliminary data.</text>
</comment>
<dbReference type="EMBL" id="VLLE01000002">
    <property type="protein sequence ID" value="TWI85317.1"/>
    <property type="molecule type" value="Genomic_DNA"/>
</dbReference>
<dbReference type="Pfam" id="PF07635">
    <property type="entry name" value="PSCyt1"/>
    <property type="match status" value="1"/>
</dbReference>
<name>A0A562SVJ0_9BACT</name>
<dbReference type="PROSITE" id="PS51257">
    <property type="entry name" value="PROKAR_LIPOPROTEIN"/>
    <property type="match status" value="1"/>
</dbReference>
<protein>
    <submittedName>
        <fullName evidence="2">Cbb3-type cytochrome c oxidase subunit III</fullName>
    </submittedName>
</protein>
<keyword evidence="3" id="KW-1185">Reference proteome</keyword>
<feature type="domain" description="Cytochrome C Planctomycete-type" evidence="1">
    <location>
        <begin position="72"/>
        <end position="120"/>
    </location>
</feature>
<dbReference type="OrthoDB" id="1524066at2"/>
<reference evidence="2 3" key="1">
    <citation type="journal article" date="2015" name="Stand. Genomic Sci.">
        <title>Genomic Encyclopedia of Bacterial and Archaeal Type Strains, Phase III: the genomes of soil and plant-associated and newly described type strains.</title>
        <authorList>
            <person name="Whitman W.B."/>
            <person name="Woyke T."/>
            <person name="Klenk H.P."/>
            <person name="Zhou Y."/>
            <person name="Lilburn T.G."/>
            <person name="Beck B.J."/>
            <person name="De Vos P."/>
            <person name="Vandamme P."/>
            <person name="Eisen J.A."/>
            <person name="Garrity G."/>
            <person name="Hugenholtz P."/>
            <person name="Kyrpides N.C."/>
        </authorList>
    </citation>
    <scope>NUCLEOTIDE SEQUENCE [LARGE SCALE GENOMIC DNA]</scope>
    <source>
        <strain evidence="2 3">CGMCC 1.7271</strain>
    </source>
</reference>
<accession>A0A562SVJ0</accession>
<dbReference type="InterPro" id="IPR011429">
    <property type="entry name" value="Cyt_c_Planctomycete-type"/>
</dbReference>
<evidence type="ECO:0000259" key="1">
    <source>
        <dbReference type="Pfam" id="PF07635"/>
    </source>
</evidence>
<dbReference type="Proteomes" id="UP000316167">
    <property type="component" value="Unassembled WGS sequence"/>
</dbReference>
<dbReference type="PANTHER" id="PTHR35889">
    <property type="entry name" value="CYCLOINULO-OLIGOSACCHARIDE FRUCTANOTRANSFERASE-RELATED"/>
    <property type="match status" value="1"/>
</dbReference>
<sequence length="237" mass="25005">MNKHVSAVVIFITVTAAILYSCKHEIPAGPETGLPGGISGLPGSVGRPCSPDSVYFANTIFPLINSSCAIAGCHDAASHAEGVVLTSYNNIMRYVVAGNAANSKLYKVIVRTDNERMPPPPAPAWTTEQKAALQKWINQGAKNNACDKCDTVDFKYSTAIKTIMQNKCQGCHNPASLGGGVDLSTYTGVKASALTGKLYGSVIWSSGVSAMPKGGIKLPDCEITQIRKWIDAGSQNN</sequence>
<gene>
    <name evidence="2" type="ORF">IQ13_0477</name>
</gene>
<dbReference type="AlphaFoldDB" id="A0A562SVJ0"/>
<proteinExistence type="predicted"/>